<reference evidence="1 2" key="1">
    <citation type="submission" date="2018-10" db="EMBL/GenBank/DDBJ databases">
        <title>Fifty Aureobasidium pullulans genomes reveal a recombining polyextremotolerant generalist.</title>
        <authorList>
            <person name="Gostincar C."/>
            <person name="Turk M."/>
            <person name="Zajc J."/>
            <person name="Gunde-Cimerman N."/>
        </authorList>
    </citation>
    <scope>NUCLEOTIDE SEQUENCE [LARGE SCALE GENOMIC DNA]</scope>
    <source>
        <strain evidence="1 2">EXF-11900</strain>
    </source>
</reference>
<protein>
    <submittedName>
        <fullName evidence="1">Uncharacterized protein</fullName>
    </submittedName>
</protein>
<dbReference type="AlphaFoldDB" id="A0A4S8S717"/>
<comment type="caution">
    <text evidence="1">The sequence shown here is derived from an EMBL/GenBank/DDBJ whole genome shotgun (WGS) entry which is preliminary data.</text>
</comment>
<sequence>MSSAPASRPRATMSASMNYEWLWVDDPIIITRWFITQPRLSYKEFYASFMNSANKALERSRQRDCLALEGLPKFIVALLHKQPIPAEELLAAFKAYAMDDLGNGHGRYKTKGLLPFGRGLSHETLTAGKNELRRKVFSDRTRALAAPPTATTSLVPATMANQQALPAFVAPPAPASVSPLCLWVPPPPREVNLPTPSGLELASFFLGEQPLSLERLEEVMDDLGPAAGKRAQEVSPVVPVQFGNLPLARVKEDEKMGDEEEDEIL</sequence>
<organism evidence="1 2">
    <name type="scientific">Aureobasidium pullulans</name>
    <name type="common">Black yeast</name>
    <name type="synonym">Pullularia pullulans</name>
    <dbReference type="NCBI Taxonomy" id="5580"/>
    <lineage>
        <taxon>Eukaryota</taxon>
        <taxon>Fungi</taxon>
        <taxon>Dikarya</taxon>
        <taxon>Ascomycota</taxon>
        <taxon>Pezizomycotina</taxon>
        <taxon>Dothideomycetes</taxon>
        <taxon>Dothideomycetidae</taxon>
        <taxon>Dothideales</taxon>
        <taxon>Saccotheciaceae</taxon>
        <taxon>Aureobasidium</taxon>
    </lineage>
</organism>
<name>A0A4S8S717_AURPU</name>
<evidence type="ECO:0000313" key="2">
    <source>
        <dbReference type="Proteomes" id="UP000304951"/>
    </source>
</evidence>
<gene>
    <name evidence="1" type="ORF">D6D28_08683</name>
</gene>
<accession>A0A4S8S717</accession>
<evidence type="ECO:0000313" key="1">
    <source>
        <dbReference type="EMBL" id="THV65994.1"/>
    </source>
</evidence>
<proteinExistence type="predicted"/>
<dbReference type="Proteomes" id="UP000304951">
    <property type="component" value="Unassembled WGS sequence"/>
</dbReference>
<dbReference type="EMBL" id="QZAF01000578">
    <property type="protein sequence ID" value="THV65994.1"/>
    <property type="molecule type" value="Genomic_DNA"/>
</dbReference>